<evidence type="ECO:0000256" key="6">
    <source>
        <dbReference type="ARBA" id="ARBA00023136"/>
    </source>
</evidence>
<organism evidence="10 11">
    <name type="scientific">candidate division WOR-1 bacterium DG_54_3</name>
    <dbReference type="NCBI Taxonomy" id="1703775"/>
    <lineage>
        <taxon>Bacteria</taxon>
        <taxon>Bacillati</taxon>
        <taxon>Saganbacteria</taxon>
    </lineage>
</organism>
<dbReference type="Proteomes" id="UP000051861">
    <property type="component" value="Unassembled WGS sequence"/>
</dbReference>
<evidence type="ECO:0000256" key="7">
    <source>
        <dbReference type="ARBA" id="ARBA00023315"/>
    </source>
</evidence>
<dbReference type="Gene3D" id="3.60.110.10">
    <property type="entry name" value="Carbon-nitrogen hydrolase"/>
    <property type="match status" value="1"/>
</dbReference>
<evidence type="ECO:0000256" key="5">
    <source>
        <dbReference type="ARBA" id="ARBA00022989"/>
    </source>
</evidence>
<keyword evidence="6 8" id="KW-0472">Membrane</keyword>
<dbReference type="AlphaFoldDB" id="A0A0S7Y2X4"/>
<evidence type="ECO:0000256" key="2">
    <source>
        <dbReference type="ARBA" id="ARBA00022475"/>
    </source>
</evidence>
<keyword evidence="3" id="KW-0808">Transferase</keyword>
<keyword evidence="5 8" id="KW-1133">Transmembrane helix</keyword>
<keyword evidence="4 8" id="KW-0812">Transmembrane</keyword>
<dbReference type="HAMAP" id="MF_01148">
    <property type="entry name" value="Lnt"/>
    <property type="match status" value="1"/>
</dbReference>
<dbReference type="InterPro" id="IPR036526">
    <property type="entry name" value="C-N_Hydrolase_sf"/>
</dbReference>
<dbReference type="NCBIfam" id="TIGR00546">
    <property type="entry name" value="lnt"/>
    <property type="match status" value="1"/>
</dbReference>
<feature type="non-terminal residue" evidence="10">
    <location>
        <position position="443"/>
    </location>
</feature>
<sequence length="443" mass="50342">MLLALAFPKFNLYWLAWIALVPFFIALRRSKGLGESLLCGLFFGIFFFGIHLSWVTSLFRFVEWWIILGWAALVLYQTLFIFLFVILLRFINPRRVLCAVPIAFLWVIVELLRAWGPFGVTGGDLGYSQAQLLPLIQIASFASVYGVSFLLALVNVTVSNLFITFMSVRNKLGEIKFFPTVLVLVLVLALVIGCYAYGLWVMATPSPIPHPSSLKLALIQPNVDQEDKLDPSKVMPIFELHEEMTHQAMEEKPEIIIWPETAIFSYLLYDSRLLPRVKQLAIDSKAWLIFGTPHYIGDKAYNSVVSMSPSGEIVSRYDKQQLVPFGEYLPFRRILFPLLKGVGYYDYEFSSNPDPELLSAADLKIAAAICFESTFPYLIRERVKKSSDFILTVTNDAWFGNSSATYFHLNTGVFRAIENRRYFIQVGNTGLTAVIDPYGRILK</sequence>
<dbReference type="Pfam" id="PF00795">
    <property type="entry name" value="CN_hydrolase"/>
    <property type="match status" value="1"/>
</dbReference>
<dbReference type="PROSITE" id="PS50263">
    <property type="entry name" value="CN_HYDROLASE"/>
    <property type="match status" value="1"/>
</dbReference>
<feature type="domain" description="CN hydrolase" evidence="9">
    <location>
        <begin position="219"/>
        <end position="443"/>
    </location>
</feature>
<dbReference type="InterPro" id="IPR004563">
    <property type="entry name" value="Apolipo_AcylTrfase"/>
</dbReference>
<evidence type="ECO:0000256" key="3">
    <source>
        <dbReference type="ARBA" id="ARBA00022679"/>
    </source>
</evidence>
<name>A0A0S7Y2X4_UNCSA</name>
<dbReference type="SUPFAM" id="SSF56317">
    <property type="entry name" value="Carbon-nitrogen hydrolase"/>
    <property type="match status" value="1"/>
</dbReference>
<evidence type="ECO:0000256" key="4">
    <source>
        <dbReference type="ARBA" id="ARBA00022692"/>
    </source>
</evidence>
<dbReference type="GO" id="GO:0016410">
    <property type="term" value="F:N-acyltransferase activity"/>
    <property type="evidence" value="ECO:0007669"/>
    <property type="project" value="InterPro"/>
</dbReference>
<evidence type="ECO:0000256" key="1">
    <source>
        <dbReference type="ARBA" id="ARBA00004651"/>
    </source>
</evidence>
<reference evidence="10 11" key="1">
    <citation type="journal article" date="2015" name="Microbiome">
        <title>Genomic resolution of linkages in carbon, nitrogen, and sulfur cycling among widespread estuary sediment bacteria.</title>
        <authorList>
            <person name="Baker B.J."/>
            <person name="Lazar C.S."/>
            <person name="Teske A.P."/>
            <person name="Dick G.J."/>
        </authorList>
    </citation>
    <scope>NUCLEOTIDE SEQUENCE [LARGE SCALE GENOMIC DNA]</scope>
    <source>
        <strain evidence="10">DG_54_3</strain>
    </source>
</reference>
<dbReference type="GO" id="GO:0042158">
    <property type="term" value="P:lipoprotein biosynthetic process"/>
    <property type="evidence" value="ECO:0007669"/>
    <property type="project" value="InterPro"/>
</dbReference>
<feature type="transmembrane region" description="Helical" evidence="8">
    <location>
        <begin position="135"/>
        <end position="165"/>
    </location>
</feature>
<dbReference type="PANTHER" id="PTHR38686:SF1">
    <property type="entry name" value="APOLIPOPROTEIN N-ACYLTRANSFERASE"/>
    <property type="match status" value="1"/>
</dbReference>
<feature type="transmembrane region" description="Helical" evidence="8">
    <location>
        <begin position="95"/>
        <end position="115"/>
    </location>
</feature>
<comment type="caution">
    <text evidence="10">The sequence shown here is derived from an EMBL/GenBank/DDBJ whole genome shotgun (WGS) entry which is preliminary data.</text>
</comment>
<evidence type="ECO:0000313" key="10">
    <source>
        <dbReference type="EMBL" id="KPJ68815.1"/>
    </source>
</evidence>
<accession>A0A0S7Y2X4</accession>
<dbReference type="PANTHER" id="PTHR38686">
    <property type="entry name" value="APOLIPOPROTEIN N-ACYLTRANSFERASE"/>
    <property type="match status" value="1"/>
</dbReference>
<dbReference type="GO" id="GO:0005886">
    <property type="term" value="C:plasma membrane"/>
    <property type="evidence" value="ECO:0007669"/>
    <property type="project" value="UniProtKB-SubCell"/>
</dbReference>
<dbReference type="InterPro" id="IPR003010">
    <property type="entry name" value="C-N_Hydrolase"/>
</dbReference>
<dbReference type="Pfam" id="PF20154">
    <property type="entry name" value="LNT_N"/>
    <property type="match status" value="1"/>
</dbReference>
<feature type="transmembrane region" description="Helical" evidence="8">
    <location>
        <begin position="65"/>
        <end position="88"/>
    </location>
</feature>
<dbReference type="InterPro" id="IPR045378">
    <property type="entry name" value="LNT_N"/>
</dbReference>
<dbReference type="CDD" id="cd07571">
    <property type="entry name" value="ALP_N-acyl_transferase"/>
    <property type="match status" value="1"/>
</dbReference>
<gene>
    <name evidence="10" type="ORF">AMJ44_05340</name>
</gene>
<feature type="transmembrane region" description="Helical" evidence="8">
    <location>
        <begin position="37"/>
        <end position="59"/>
    </location>
</feature>
<feature type="transmembrane region" description="Helical" evidence="8">
    <location>
        <begin position="177"/>
        <end position="200"/>
    </location>
</feature>
<evidence type="ECO:0000313" key="11">
    <source>
        <dbReference type="Proteomes" id="UP000051861"/>
    </source>
</evidence>
<keyword evidence="7" id="KW-0012">Acyltransferase</keyword>
<evidence type="ECO:0000256" key="8">
    <source>
        <dbReference type="SAM" id="Phobius"/>
    </source>
</evidence>
<comment type="subcellular location">
    <subcellularLocation>
        <location evidence="1">Cell membrane</location>
        <topology evidence="1">Multi-pass membrane protein</topology>
    </subcellularLocation>
</comment>
<evidence type="ECO:0000259" key="9">
    <source>
        <dbReference type="PROSITE" id="PS50263"/>
    </source>
</evidence>
<protein>
    <recommendedName>
        <fullName evidence="9">CN hydrolase domain-containing protein</fullName>
    </recommendedName>
</protein>
<keyword evidence="2" id="KW-1003">Cell membrane</keyword>
<proteinExistence type="inferred from homology"/>
<dbReference type="EMBL" id="LIZX01000039">
    <property type="protein sequence ID" value="KPJ68815.1"/>
    <property type="molecule type" value="Genomic_DNA"/>
</dbReference>
<feature type="transmembrane region" description="Helical" evidence="8">
    <location>
        <begin position="12"/>
        <end position="30"/>
    </location>
</feature>